<organism evidence="8 9">
    <name type="scientific">Paralvinella palmiformis</name>
    <dbReference type="NCBI Taxonomy" id="53620"/>
    <lineage>
        <taxon>Eukaryota</taxon>
        <taxon>Metazoa</taxon>
        <taxon>Spiralia</taxon>
        <taxon>Lophotrochozoa</taxon>
        <taxon>Annelida</taxon>
        <taxon>Polychaeta</taxon>
        <taxon>Sedentaria</taxon>
        <taxon>Canalipalpata</taxon>
        <taxon>Terebellida</taxon>
        <taxon>Terebelliformia</taxon>
        <taxon>Alvinellidae</taxon>
        <taxon>Paralvinella</taxon>
    </lineage>
</organism>
<dbReference type="PANTHER" id="PTHR45698">
    <property type="entry name" value="TRACE AMINE-ASSOCIATED RECEPTOR 19N-RELATED"/>
    <property type="match status" value="1"/>
</dbReference>
<dbReference type="GO" id="GO:0016020">
    <property type="term" value="C:membrane"/>
    <property type="evidence" value="ECO:0007669"/>
    <property type="project" value="UniProtKB-SubCell"/>
</dbReference>
<keyword evidence="5" id="KW-0297">G-protein coupled receptor</keyword>
<dbReference type="PRINTS" id="PR00237">
    <property type="entry name" value="GPCRRHODOPSN"/>
</dbReference>
<feature type="transmembrane region" description="Helical" evidence="6">
    <location>
        <begin position="269"/>
        <end position="294"/>
    </location>
</feature>
<evidence type="ECO:0000256" key="2">
    <source>
        <dbReference type="ARBA" id="ARBA00022692"/>
    </source>
</evidence>
<proteinExistence type="inferred from homology"/>
<evidence type="ECO:0000256" key="5">
    <source>
        <dbReference type="RuleBase" id="RU000688"/>
    </source>
</evidence>
<keyword evidence="4 6" id="KW-0472">Membrane</keyword>
<dbReference type="AlphaFoldDB" id="A0AAD9JIW1"/>
<evidence type="ECO:0000256" key="3">
    <source>
        <dbReference type="ARBA" id="ARBA00022989"/>
    </source>
</evidence>
<accession>A0AAD9JIW1</accession>
<dbReference type="Proteomes" id="UP001208570">
    <property type="component" value="Unassembled WGS sequence"/>
</dbReference>
<reference evidence="8" key="1">
    <citation type="journal article" date="2023" name="Mol. Biol. Evol.">
        <title>Third-Generation Sequencing Reveals the Adaptive Role of the Epigenome in Three Deep-Sea Polychaetes.</title>
        <authorList>
            <person name="Perez M."/>
            <person name="Aroh O."/>
            <person name="Sun Y."/>
            <person name="Lan Y."/>
            <person name="Juniper S.K."/>
            <person name="Young C.R."/>
            <person name="Angers B."/>
            <person name="Qian P.Y."/>
        </authorList>
    </citation>
    <scope>NUCLEOTIDE SEQUENCE</scope>
    <source>
        <strain evidence="8">P08H-3</strain>
    </source>
</reference>
<comment type="subcellular location">
    <subcellularLocation>
        <location evidence="1">Membrane</location>
    </subcellularLocation>
</comment>
<dbReference type="GO" id="GO:0004930">
    <property type="term" value="F:G protein-coupled receptor activity"/>
    <property type="evidence" value="ECO:0007669"/>
    <property type="project" value="UniProtKB-KW"/>
</dbReference>
<evidence type="ECO:0000313" key="8">
    <source>
        <dbReference type="EMBL" id="KAK2153531.1"/>
    </source>
</evidence>
<dbReference type="PANTHER" id="PTHR45698:SF1">
    <property type="entry name" value="TRACE AMINE-ASSOCIATED RECEPTOR 13C-LIKE"/>
    <property type="match status" value="1"/>
</dbReference>
<keyword evidence="2 5" id="KW-0812">Transmembrane</keyword>
<keyword evidence="3 6" id="KW-1133">Transmembrane helix</keyword>
<feature type="domain" description="G-protein coupled receptors family 1 profile" evidence="7">
    <location>
        <begin position="61"/>
        <end position="325"/>
    </location>
</feature>
<comment type="similarity">
    <text evidence="5">Belongs to the G-protein coupled receptor 1 family.</text>
</comment>
<feature type="transmembrane region" description="Helical" evidence="6">
    <location>
        <begin position="306"/>
        <end position="327"/>
    </location>
</feature>
<keyword evidence="5" id="KW-0675">Receptor</keyword>
<dbReference type="PROSITE" id="PS00237">
    <property type="entry name" value="G_PROTEIN_RECEP_F1_1"/>
    <property type="match status" value="1"/>
</dbReference>
<evidence type="ECO:0000256" key="4">
    <source>
        <dbReference type="ARBA" id="ARBA00023136"/>
    </source>
</evidence>
<keyword evidence="5" id="KW-0807">Transducer</keyword>
<feature type="transmembrane region" description="Helical" evidence="6">
    <location>
        <begin position="166"/>
        <end position="186"/>
    </location>
</feature>
<comment type="caution">
    <text evidence="8">The sequence shown here is derived from an EMBL/GenBank/DDBJ whole genome shotgun (WGS) entry which is preliminary data.</text>
</comment>
<dbReference type="EMBL" id="JAODUP010000294">
    <property type="protein sequence ID" value="KAK2153531.1"/>
    <property type="molecule type" value="Genomic_DNA"/>
</dbReference>
<evidence type="ECO:0000313" key="9">
    <source>
        <dbReference type="Proteomes" id="UP001208570"/>
    </source>
</evidence>
<dbReference type="Gene3D" id="1.20.1070.10">
    <property type="entry name" value="Rhodopsin 7-helix transmembrane proteins"/>
    <property type="match status" value="1"/>
</dbReference>
<dbReference type="CDD" id="cd00637">
    <property type="entry name" value="7tm_classA_rhodopsin-like"/>
    <property type="match status" value="1"/>
</dbReference>
<protein>
    <recommendedName>
        <fullName evidence="7">G-protein coupled receptors family 1 profile domain-containing protein</fullName>
    </recommendedName>
</protein>
<dbReference type="PROSITE" id="PS50262">
    <property type="entry name" value="G_PROTEIN_RECEP_F1_2"/>
    <property type="match status" value="1"/>
</dbReference>
<dbReference type="SMART" id="SM01381">
    <property type="entry name" value="7TM_GPCR_Srsx"/>
    <property type="match status" value="1"/>
</dbReference>
<dbReference type="InterPro" id="IPR017452">
    <property type="entry name" value="GPCR_Rhodpsn_7TM"/>
</dbReference>
<evidence type="ECO:0000259" key="7">
    <source>
        <dbReference type="PROSITE" id="PS50262"/>
    </source>
</evidence>
<dbReference type="Pfam" id="PF00001">
    <property type="entry name" value="7tm_1"/>
    <property type="match status" value="1"/>
</dbReference>
<name>A0AAD9JIW1_9ANNE</name>
<sequence length="399" mass="44960">MNDNNRSSVKVRMNENNLTEITNGSCFTGNCMNDSTVEDNYDPADVIRVIYAAVGSLGMTGNALVIIVIMSSLQMRRSTTNLMITNQSAIDFSASLFILLGTNIRDVDGIRSTIGRELFCRLWAPNILMWGLSVSSTYNLVCITMERYTGIVYPMRHSRTCSRGRAKYAMAFAWFIGLAFNMSYMIPTSPYSDGRCMPYTEWPSLTVQRAVGLLTISLQFFLPVLMIISAYIRIAISLHQNMAAESGSEGGDPKNVIRQNRMKRARMNVVKTLVIVVVSFLCCWTPNQIIYTMYNLGIQIDFNSPFIHFTVISVFLNCCINPFIYAFQYDQFKKELFRRCRRQRSRFDNISVTTDTNDQSVGKVKARNVYAITDLKANPPTAKSSGVDNPSFNVSDSSN</sequence>
<keyword evidence="9" id="KW-1185">Reference proteome</keyword>
<evidence type="ECO:0000256" key="1">
    <source>
        <dbReference type="ARBA" id="ARBA00004370"/>
    </source>
</evidence>
<feature type="transmembrane region" description="Helical" evidence="6">
    <location>
        <begin position="206"/>
        <end position="232"/>
    </location>
</feature>
<evidence type="ECO:0000256" key="6">
    <source>
        <dbReference type="SAM" id="Phobius"/>
    </source>
</evidence>
<feature type="transmembrane region" description="Helical" evidence="6">
    <location>
        <begin position="49"/>
        <end position="70"/>
    </location>
</feature>
<dbReference type="InterPro" id="IPR000276">
    <property type="entry name" value="GPCR_Rhodpsn"/>
</dbReference>
<dbReference type="SUPFAM" id="SSF81321">
    <property type="entry name" value="Family A G protein-coupled receptor-like"/>
    <property type="match status" value="1"/>
</dbReference>
<gene>
    <name evidence="8" type="ORF">LSH36_294g03029</name>
</gene>